<dbReference type="AlphaFoldDB" id="A0AAV7SF23"/>
<comment type="caution">
    <text evidence="2">The sequence shown here is derived from an EMBL/GenBank/DDBJ whole genome shotgun (WGS) entry which is preliminary data.</text>
</comment>
<organism evidence="2 3">
    <name type="scientific">Pleurodeles waltl</name>
    <name type="common">Iberian ribbed newt</name>
    <dbReference type="NCBI Taxonomy" id="8319"/>
    <lineage>
        <taxon>Eukaryota</taxon>
        <taxon>Metazoa</taxon>
        <taxon>Chordata</taxon>
        <taxon>Craniata</taxon>
        <taxon>Vertebrata</taxon>
        <taxon>Euteleostomi</taxon>
        <taxon>Amphibia</taxon>
        <taxon>Batrachia</taxon>
        <taxon>Caudata</taxon>
        <taxon>Salamandroidea</taxon>
        <taxon>Salamandridae</taxon>
        <taxon>Pleurodelinae</taxon>
        <taxon>Pleurodeles</taxon>
    </lineage>
</organism>
<gene>
    <name evidence="2" type="ORF">NDU88_002373</name>
</gene>
<evidence type="ECO:0000313" key="3">
    <source>
        <dbReference type="Proteomes" id="UP001066276"/>
    </source>
</evidence>
<protein>
    <submittedName>
        <fullName evidence="2">Uncharacterized protein</fullName>
    </submittedName>
</protein>
<feature type="region of interest" description="Disordered" evidence="1">
    <location>
        <begin position="64"/>
        <end position="151"/>
    </location>
</feature>
<sequence length="151" mass="16812">MSHRAPHLHCPLLTSGHSALPSPGRLYPLPSQVFTTPIGPPRMLKGPHRALEAVTTVHRSLLCPFPGPVPPQPDRRRRTHQSRRSTLHCHRARIFATAPRPLHQPWPQATALANRKHDSGPSDRPARLPLPAYQTSIRPLRVAPGSSQRTR</sequence>
<accession>A0AAV7SF23</accession>
<feature type="compositionally biased region" description="Basic and acidic residues" evidence="1">
    <location>
        <begin position="115"/>
        <end position="126"/>
    </location>
</feature>
<feature type="compositionally biased region" description="Basic residues" evidence="1">
    <location>
        <begin position="75"/>
        <end position="93"/>
    </location>
</feature>
<evidence type="ECO:0000313" key="2">
    <source>
        <dbReference type="EMBL" id="KAJ1161893.1"/>
    </source>
</evidence>
<evidence type="ECO:0000256" key="1">
    <source>
        <dbReference type="SAM" id="MobiDB-lite"/>
    </source>
</evidence>
<reference evidence="2" key="1">
    <citation type="journal article" date="2022" name="bioRxiv">
        <title>Sequencing and chromosome-scale assembly of the giantPleurodeles waltlgenome.</title>
        <authorList>
            <person name="Brown T."/>
            <person name="Elewa A."/>
            <person name="Iarovenko S."/>
            <person name="Subramanian E."/>
            <person name="Araus A.J."/>
            <person name="Petzold A."/>
            <person name="Susuki M."/>
            <person name="Suzuki K.-i.T."/>
            <person name="Hayashi T."/>
            <person name="Toyoda A."/>
            <person name="Oliveira C."/>
            <person name="Osipova E."/>
            <person name="Leigh N.D."/>
            <person name="Simon A."/>
            <person name="Yun M.H."/>
        </authorList>
    </citation>
    <scope>NUCLEOTIDE SEQUENCE</scope>
    <source>
        <strain evidence="2">20211129_DDA</strain>
        <tissue evidence="2">Liver</tissue>
    </source>
</reference>
<dbReference type="EMBL" id="JANPWB010000008">
    <property type="protein sequence ID" value="KAJ1161893.1"/>
    <property type="molecule type" value="Genomic_DNA"/>
</dbReference>
<name>A0AAV7SF23_PLEWA</name>
<dbReference type="Proteomes" id="UP001066276">
    <property type="component" value="Chromosome 4_2"/>
</dbReference>
<keyword evidence="3" id="KW-1185">Reference proteome</keyword>
<proteinExistence type="predicted"/>